<evidence type="ECO:0000256" key="4">
    <source>
        <dbReference type="ARBA" id="ARBA00022692"/>
    </source>
</evidence>
<dbReference type="SUPFAM" id="SSF56935">
    <property type="entry name" value="Porins"/>
    <property type="match status" value="1"/>
</dbReference>
<comment type="subcellular location">
    <subcellularLocation>
        <location evidence="1 7">Cell outer membrane</location>
        <topology evidence="1 7">Multi-pass membrane protein</topology>
    </subcellularLocation>
</comment>
<keyword evidence="3 7" id="KW-1134">Transmembrane beta strand</keyword>
<dbReference type="InterPro" id="IPR023997">
    <property type="entry name" value="TonB-dep_OMP_SusC/RagA_CS"/>
</dbReference>
<accession>A0A562MMP3</accession>
<feature type="domain" description="TonB-dependent receptor plug" evidence="8">
    <location>
        <begin position="144"/>
        <end position="248"/>
    </location>
</feature>
<dbReference type="InterPro" id="IPR039426">
    <property type="entry name" value="TonB-dep_rcpt-like"/>
</dbReference>
<dbReference type="Gene3D" id="2.40.170.20">
    <property type="entry name" value="TonB-dependent receptor, beta-barrel domain"/>
    <property type="match status" value="1"/>
</dbReference>
<keyword evidence="6 7" id="KW-0998">Cell outer membrane</keyword>
<name>A0A562MMP3_9SPHI</name>
<dbReference type="EMBL" id="VLKR01000008">
    <property type="protein sequence ID" value="TWI21187.1"/>
    <property type="molecule type" value="Genomic_DNA"/>
</dbReference>
<dbReference type="NCBIfam" id="TIGR04056">
    <property type="entry name" value="OMP_RagA_SusC"/>
    <property type="match status" value="1"/>
</dbReference>
<dbReference type="InterPro" id="IPR023996">
    <property type="entry name" value="TonB-dep_OMP_SusC/RagA"/>
</dbReference>
<dbReference type="PROSITE" id="PS52016">
    <property type="entry name" value="TONB_DEPENDENT_REC_3"/>
    <property type="match status" value="1"/>
</dbReference>
<dbReference type="GO" id="GO:0009279">
    <property type="term" value="C:cell outer membrane"/>
    <property type="evidence" value="ECO:0007669"/>
    <property type="project" value="UniProtKB-SubCell"/>
</dbReference>
<evidence type="ECO:0000256" key="5">
    <source>
        <dbReference type="ARBA" id="ARBA00023136"/>
    </source>
</evidence>
<dbReference type="Gene3D" id="2.170.130.10">
    <property type="entry name" value="TonB-dependent receptor, plug domain"/>
    <property type="match status" value="1"/>
</dbReference>
<comment type="similarity">
    <text evidence="7">Belongs to the TonB-dependent receptor family.</text>
</comment>
<dbReference type="Gene3D" id="2.60.40.1120">
    <property type="entry name" value="Carboxypeptidase-like, regulatory domain"/>
    <property type="match status" value="1"/>
</dbReference>
<keyword evidence="4 7" id="KW-0812">Transmembrane</keyword>
<evidence type="ECO:0000256" key="1">
    <source>
        <dbReference type="ARBA" id="ARBA00004571"/>
    </source>
</evidence>
<gene>
    <name evidence="9" type="ORF">IQ31_02003</name>
</gene>
<evidence type="ECO:0000313" key="10">
    <source>
        <dbReference type="Proteomes" id="UP000315908"/>
    </source>
</evidence>
<keyword evidence="2 7" id="KW-0813">Transport</keyword>
<evidence type="ECO:0000256" key="7">
    <source>
        <dbReference type="PROSITE-ProRule" id="PRU01360"/>
    </source>
</evidence>
<dbReference type="InterPro" id="IPR037066">
    <property type="entry name" value="Plug_dom_sf"/>
</dbReference>
<evidence type="ECO:0000313" key="9">
    <source>
        <dbReference type="EMBL" id="TWI21187.1"/>
    </source>
</evidence>
<evidence type="ECO:0000256" key="2">
    <source>
        <dbReference type="ARBA" id="ARBA00022448"/>
    </source>
</evidence>
<dbReference type="NCBIfam" id="TIGR04057">
    <property type="entry name" value="SusC_RagA_signa"/>
    <property type="match status" value="1"/>
</dbReference>
<evidence type="ECO:0000256" key="3">
    <source>
        <dbReference type="ARBA" id="ARBA00022452"/>
    </source>
</evidence>
<evidence type="ECO:0000259" key="8">
    <source>
        <dbReference type="Pfam" id="PF07715"/>
    </source>
</evidence>
<proteinExistence type="inferred from homology"/>
<dbReference type="Pfam" id="PF07715">
    <property type="entry name" value="Plug"/>
    <property type="match status" value="1"/>
</dbReference>
<dbReference type="InterPro" id="IPR008969">
    <property type="entry name" value="CarboxyPept-like_regulatory"/>
</dbReference>
<protein>
    <submittedName>
        <fullName evidence="9">TonB-linked SusC/RagA family outer membrane protein</fullName>
    </submittedName>
</protein>
<dbReference type="SUPFAM" id="SSF49464">
    <property type="entry name" value="Carboxypeptidase regulatory domain-like"/>
    <property type="match status" value="1"/>
</dbReference>
<comment type="caution">
    <text evidence="9">The sequence shown here is derived from an EMBL/GenBank/DDBJ whole genome shotgun (WGS) entry which is preliminary data.</text>
</comment>
<sequence>MTVFFRAGELLPNFKTPYYSILLSILCFSMFSLSAQTPRKDSGANGPMDLVLQGTVISDADGKPLQGVSVHIEAENSRVSSKKDGSFSLPVQHRKGKVKFTYLGYKALETEYVDGVLLTIKMMPLANQLEEVEVVSTGYQKIPKERATGSFVQLDNAILNRTVSTNILDRLDGITNGLVFNKNPESSSPITIRGNSTIYGNQVPLIVLDNFPYEGSLESINPNDIEAITVLKDAAAASIWGVRAGNGVIVINTKKGTSQKTQVNLVSNLTLSQKPDLFYRPQLSSSDYIALETSLFDKGYFWNVTDGYSPISPIVAMLQQRKEGLISAADSASLVDRLSGYDGRQDIADHVYRSAVNQQYAVSVRGGGTAYRYYLSGGYDGNRGSIVNQLDQRYSLTAKNSFDLWKDRLVISSDIFFTESNNRAINSPYLTPRYPYERMYDESGSPLATVKDLRASFVDGIDRDKLLDWSYYPANELDADRVISGIDYRLNHRLEVKIMTGLKFSADYLFQKGTQNNTRHYLSESYYTRHLINSFTQIDKSTGQVIRPIPLGDILDEDNSAFTNKAGRVQLNFDRKFGQHDIHALAGYEIRDYNTVSSSDRRYGYDPETGISGNNAMDFATEFPQSYGYGSSRIAARVSNRGAVDHNRSVYFNGSYGYDSRYTLSVSARRDESNLFGVKTNQKGVPLWSIGGLWRLSNENFYHFDPIPILRLRASYGYNGNLDKSVSAYLTTLAGTGINSFGNRYLKISNPPNPSLRWEKVGIWNMALDFETAAKRLTGSVEYYRKGSTDLIANSPLAPQTGVLSIKGNAADMLTRGWDITVNSRNLIGELKWETTTLLSWVKDRITNYKAKQSNNFDIVTGNYINPLEGYPLYALFSFPYLGLDGAGNPVGQLDGAESQNYSAMMSSSNTDNLTYSGVATPTFFGSLMNTFHYKDFDFSFNIVFKAGHKYRRESLNYSELLTNYRQPDYGKRWQQPGDELWTNVPAMTYPFDSNRESLYRYGAALIEDASAVRLKDIRLTYRRSINRIGIRELQLFVYANNIGLLWKANKQGQDPDSPLMPVPRSYSFGLNASF</sequence>
<organism evidence="9 10">
    <name type="scientific">Sphingobacterium siyangense</name>
    <dbReference type="NCBI Taxonomy" id="459529"/>
    <lineage>
        <taxon>Bacteria</taxon>
        <taxon>Pseudomonadati</taxon>
        <taxon>Bacteroidota</taxon>
        <taxon>Sphingobacteriia</taxon>
        <taxon>Sphingobacteriales</taxon>
        <taxon>Sphingobacteriaceae</taxon>
        <taxon>Sphingobacterium</taxon>
    </lineage>
</organism>
<dbReference type="Pfam" id="PF13715">
    <property type="entry name" value="CarbopepD_reg_2"/>
    <property type="match status" value="1"/>
</dbReference>
<keyword evidence="5 7" id="KW-0472">Membrane</keyword>
<dbReference type="AlphaFoldDB" id="A0A562MMP3"/>
<dbReference type="Proteomes" id="UP000315908">
    <property type="component" value="Unassembled WGS sequence"/>
</dbReference>
<dbReference type="InterPro" id="IPR036942">
    <property type="entry name" value="Beta-barrel_TonB_sf"/>
</dbReference>
<evidence type="ECO:0000256" key="6">
    <source>
        <dbReference type="ARBA" id="ARBA00023237"/>
    </source>
</evidence>
<dbReference type="InterPro" id="IPR012910">
    <property type="entry name" value="Plug_dom"/>
</dbReference>
<dbReference type="RefSeq" id="WP_145327860.1">
    <property type="nucleotide sequence ID" value="NZ_JBPFQP010000005.1"/>
</dbReference>
<dbReference type="OrthoDB" id="9768177at2"/>
<reference evidence="9 10" key="1">
    <citation type="journal article" date="2015" name="Stand. Genomic Sci.">
        <title>Genomic Encyclopedia of Bacterial and Archaeal Type Strains, Phase III: the genomes of soil and plant-associated and newly described type strains.</title>
        <authorList>
            <person name="Whitman W.B."/>
            <person name="Woyke T."/>
            <person name="Klenk H.P."/>
            <person name="Zhou Y."/>
            <person name="Lilburn T.G."/>
            <person name="Beck B.J."/>
            <person name="De Vos P."/>
            <person name="Vandamme P."/>
            <person name="Eisen J.A."/>
            <person name="Garrity G."/>
            <person name="Hugenholtz P."/>
            <person name="Kyrpides N.C."/>
        </authorList>
    </citation>
    <scope>NUCLEOTIDE SEQUENCE [LARGE SCALE GENOMIC DNA]</scope>
    <source>
        <strain evidence="9 10">CGMCC 1.6855</strain>
    </source>
</reference>